<evidence type="ECO:0000259" key="2">
    <source>
        <dbReference type="PROSITE" id="PS50812"/>
    </source>
</evidence>
<dbReference type="Gramene" id="OPUNC02G26670.1">
    <property type="protein sequence ID" value="OPUNC02G26670.1"/>
    <property type="gene ID" value="OPUNC02G26670"/>
</dbReference>
<dbReference type="eggNOG" id="ENOG502QTTG">
    <property type="taxonomic scope" value="Eukaryota"/>
</dbReference>
<dbReference type="Proteomes" id="UP000026962">
    <property type="component" value="Chromosome 2"/>
</dbReference>
<dbReference type="SUPFAM" id="SSF63748">
    <property type="entry name" value="Tudor/PWWP/MBT"/>
    <property type="match status" value="1"/>
</dbReference>
<dbReference type="InterPro" id="IPR044679">
    <property type="entry name" value="PWWP2-like"/>
</dbReference>
<dbReference type="EnsemblPlants" id="OPUNC02G26670.1">
    <property type="protein sequence ID" value="OPUNC02G26670.1"/>
    <property type="gene ID" value="OPUNC02G26670"/>
</dbReference>
<feature type="compositionally biased region" description="Polar residues" evidence="1">
    <location>
        <begin position="266"/>
        <end position="279"/>
    </location>
</feature>
<reference evidence="3" key="2">
    <citation type="submission" date="2018-05" db="EMBL/GenBank/DDBJ databases">
        <title>OpunRS2 (Oryza punctata Reference Sequence Version 2).</title>
        <authorList>
            <person name="Zhang J."/>
            <person name="Kudrna D."/>
            <person name="Lee S."/>
            <person name="Talag J."/>
            <person name="Welchert J."/>
            <person name="Wing R.A."/>
        </authorList>
    </citation>
    <scope>NUCLEOTIDE SEQUENCE [LARGE SCALE GENOMIC DNA]</scope>
</reference>
<dbReference type="InterPro" id="IPR000313">
    <property type="entry name" value="PWWP_dom"/>
</dbReference>
<feature type="region of interest" description="Disordered" evidence="1">
    <location>
        <begin position="1"/>
        <end position="52"/>
    </location>
</feature>
<evidence type="ECO:0000313" key="4">
    <source>
        <dbReference type="Proteomes" id="UP000026962"/>
    </source>
</evidence>
<dbReference type="Gene3D" id="2.30.30.140">
    <property type="match status" value="1"/>
</dbReference>
<feature type="compositionally biased region" description="Basic residues" evidence="1">
    <location>
        <begin position="870"/>
        <end position="881"/>
    </location>
</feature>
<sequence length="970" mass="107396">MARPKEEGKKYSGGAPEEPTASAAANQRRRRRACLAEVEAEEEEKEGEGGEEAAAAALRGIFVEKLLEAAGRLSEREGEGDLARARRRGLLDAGALRDLNGRQISRGREASRSGVRRARRRLGVGLVAGGGMAGCSEGGGGDGEVACCGVGDTSPGTIVWVRRRNGSWWPGRILGPDELPPSQIMSPRSGTPVKLLGREDASVDWYNIEKSKRVKSFRCGEFDACIEKAEATEGTSVKKREKYARREDAILHALELEKKLLASKHQTQGSRPANVSVCSKHNKDLGSTRYKSKKSKKRKGISASSDIKKEAEQYVLHAGSKRNFPDSPTRGISENLFGNHLGDISHVRHIQAGENLDSNEKITTVEKIRSDGSDFDESIEKCDRRQPLVQILHSSPKLPHQSQHNDDYGDVLTQGEMDRSPANYRAKRSRYVFLPTDSGETHSHSDLPSVQVASTGGDFETESYLHHPAFSEEQTSSDLVEKHIYESSERECSDSSDLILHPTSHAHDPYFLPASDKFRHANIDADADDLTYSSYMCQVNESEEDGSSELGVSQWHMKGKRNSRNAPKRSDMADGNPWLDKTDGFMEGSPYKINGRNPREGSMQIPNQQLLGQNFYQIGEVNYDSEETDFFEDTGHSEVNLYHGRTYSSCLKATRDFSRSYSYFNDYGNDSSKVSPLNRDSDKIFHFDRNAYWSGPSFYQKYSSRLGGRGPMLFDVDLKVQASYQGEHVPLVSLMSRLNGKAIVGHPVQIEILEDGSTDHLVSCGDISLEGRTGEQPAWCTGRRTAMQRIPRSNPSGALDCDDEGSLAYPDWEMKPDFRKYSNSNHQVKVDKKCISNVRRPSASKSQKKPSKKASLSSQKVRTLSSISTGKRHHRVGGQAKAHKQSGIFGGLIKLGGVPLVTCVPAKVVFTRILEAVGRPPLAVAHRAMLQPVIALPQIEGHEFATGKDSLHCKALMNGEREQLQVYWRQ</sequence>
<evidence type="ECO:0000256" key="1">
    <source>
        <dbReference type="SAM" id="MobiDB-lite"/>
    </source>
</evidence>
<feature type="compositionally biased region" description="Basic residues" evidence="1">
    <location>
        <begin position="558"/>
        <end position="567"/>
    </location>
</feature>
<feature type="domain" description="PWWP" evidence="2">
    <location>
        <begin position="155"/>
        <end position="217"/>
    </location>
</feature>
<accession>A0A0E0K400</accession>
<feature type="compositionally biased region" description="Basic and acidic residues" evidence="1">
    <location>
        <begin position="1"/>
        <end position="10"/>
    </location>
</feature>
<dbReference type="AlphaFoldDB" id="A0A0E0K400"/>
<dbReference type="PANTHER" id="PTHR33697">
    <property type="entry name" value="T17B22.17 PROTEIN-RELATED"/>
    <property type="match status" value="1"/>
</dbReference>
<feature type="region of interest" description="Disordered" evidence="1">
    <location>
        <begin position="835"/>
        <end position="881"/>
    </location>
</feature>
<proteinExistence type="predicted"/>
<feature type="compositionally biased region" description="Basic residues" evidence="1">
    <location>
        <begin position="290"/>
        <end position="300"/>
    </location>
</feature>
<dbReference type="OMA" id="CQVNESE"/>
<protein>
    <recommendedName>
        <fullName evidence="2">PWWP domain-containing protein</fullName>
    </recommendedName>
</protein>
<dbReference type="CDD" id="cd05162">
    <property type="entry name" value="PWWP"/>
    <property type="match status" value="1"/>
</dbReference>
<name>A0A0E0K400_ORYPU</name>
<feature type="region of interest" description="Disordered" evidence="1">
    <location>
        <begin position="264"/>
        <end position="305"/>
    </location>
</feature>
<dbReference type="PANTHER" id="PTHR33697:SF2">
    <property type="entry name" value="T17B22.17 PROTEIN"/>
    <property type="match status" value="1"/>
</dbReference>
<dbReference type="Pfam" id="PF00855">
    <property type="entry name" value="PWWP"/>
    <property type="match status" value="1"/>
</dbReference>
<feature type="region of interest" description="Disordered" evidence="1">
    <location>
        <begin position="558"/>
        <end position="581"/>
    </location>
</feature>
<reference evidence="3" key="1">
    <citation type="submission" date="2015-04" db="UniProtKB">
        <authorList>
            <consortium name="EnsemblPlants"/>
        </authorList>
    </citation>
    <scope>IDENTIFICATION</scope>
</reference>
<keyword evidence="4" id="KW-1185">Reference proteome</keyword>
<organism evidence="3">
    <name type="scientific">Oryza punctata</name>
    <name type="common">Red rice</name>
    <dbReference type="NCBI Taxonomy" id="4537"/>
    <lineage>
        <taxon>Eukaryota</taxon>
        <taxon>Viridiplantae</taxon>
        <taxon>Streptophyta</taxon>
        <taxon>Embryophyta</taxon>
        <taxon>Tracheophyta</taxon>
        <taxon>Spermatophyta</taxon>
        <taxon>Magnoliopsida</taxon>
        <taxon>Liliopsida</taxon>
        <taxon>Poales</taxon>
        <taxon>Poaceae</taxon>
        <taxon>BOP clade</taxon>
        <taxon>Oryzoideae</taxon>
        <taxon>Oryzeae</taxon>
        <taxon>Oryzinae</taxon>
        <taxon>Oryza</taxon>
    </lineage>
</organism>
<dbReference type="STRING" id="4537.A0A0E0K400"/>
<evidence type="ECO:0000313" key="3">
    <source>
        <dbReference type="EnsemblPlants" id="OPUNC02G26670.1"/>
    </source>
</evidence>
<feature type="compositionally biased region" description="Acidic residues" evidence="1">
    <location>
        <begin position="38"/>
        <end position="51"/>
    </location>
</feature>
<dbReference type="PROSITE" id="PS50812">
    <property type="entry name" value="PWWP"/>
    <property type="match status" value="1"/>
</dbReference>